<accession>A0A1F8DLK4</accession>
<name>A0A1F8DLK4_9BACT</name>
<comment type="caution">
    <text evidence="2">The sequence shown here is derived from an EMBL/GenBank/DDBJ whole genome shotgun (WGS) entry which is preliminary data.</text>
</comment>
<evidence type="ECO:0000313" key="2">
    <source>
        <dbReference type="EMBL" id="OGM89511.1"/>
    </source>
</evidence>
<dbReference type="SUPFAM" id="SSF53098">
    <property type="entry name" value="Ribonuclease H-like"/>
    <property type="match status" value="1"/>
</dbReference>
<feature type="domain" description="Predicted 3'-5' exonuclease PolB-like" evidence="1">
    <location>
        <begin position="89"/>
        <end position="210"/>
    </location>
</feature>
<dbReference type="Proteomes" id="UP000182002">
    <property type="component" value="Unassembled WGS sequence"/>
</dbReference>
<dbReference type="GO" id="GO:0003676">
    <property type="term" value="F:nucleic acid binding"/>
    <property type="evidence" value="ECO:0007669"/>
    <property type="project" value="InterPro"/>
</dbReference>
<dbReference type="InterPro" id="IPR012337">
    <property type="entry name" value="RNaseH-like_sf"/>
</dbReference>
<sequence>MSQLVFDIETRGFEDKDLDPVILESLLKHAATDEEKEGVVERTGLWPVSGEIVAIGMLNPETNLGKVCFSAPQGNLKDYEKAGVQYLVKNEKEMLEVFWQDVKHYNQLITFNGRRFDCPFIIFRSIYHGLKPSRNLMPNRFYTKEHLDLMDQLGFYGSFRNFSLEVMCQFLGIKNPKDEGVSGLVINELYKKGEYQKIAEYCMRDVVATQELHDKVKDFIF</sequence>
<reference evidence="2 3" key="1">
    <citation type="journal article" date="2016" name="Nat. Commun.">
        <title>Thousands of microbial genomes shed light on interconnected biogeochemical processes in an aquifer system.</title>
        <authorList>
            <person name="Anantharaman K."/>
            <person name="Brown C.T."/>
            <person name="Hug L.A."/>
            <person name="Sharon I."/>
            <person name="Castelle C.J."/>
            <person name="Probst A.J."/>
            <person name="Thomas B.C."/>
            <person name="Singh A."/>
            <person name="Wilkins M.J."/>
            <person name="Karaoz U."/>
            <person name="Brodie E.L."/>
            <person name="Williams K.H."/>
            <person name="Hubbard S.S."/>
            <person name="Banfield J.F."/>
        </authorList>
    </citation>
    <scope>NUCLEOTIDE SEQUENCE [LARGE SCALE GENOMIC DNA]</scope>
</reference>
<evidence type="ECO:0000313" key="3">
    <source>
        <dbReference type="Proteomes" id="UP000182002"/>
    </source>
</evidence>
<dbReference type="Gene3D" id="3.30.420.10">
    <property type="entry name" value="Ribonuclease H-like superfamily/Ribonuclease H"/>
    <property type="match status" value="1"/>
</dbReference>
<dbReference type="AlphaFoldDB" id="A0A1F8DLK4"/>
<organism evidence="2 3">
    <name type="scientific">Candidatus Wolfebacteria bacterium RBG_13_41_7</name>
    <dbReference type="NCBI Taxonomy" id="1802554"/>
    <lineage>
        <taxon>Bacteria</taxon>
        <taxon>Candidatus Wolfeibacteriota</taxon>
    </lineage>
</organism>
<dbReference type="InterPro" id="IPR019288">
    <property type="entry name" value="3'-5'_exonuclease_PolB-like"/>
</dbReference>
<gene>
    <name evidence="2" type="ORF">A3J77_01220</name>
</gene>
<dbReference type="EMBL" id="MGIO01000025">
    <property type="protein sequence ID" value="OGM89511.1"/>
    <property type="molecule type" value="Genomic_DNA"/>
</dbReference>
<proteinExistence type="predicted"/>
<dbReference type="InterPro" id="IPR036397">
    <property type="entry name" value="RNaseH_sf"/>
</dbReference>
<evidence type="ECO:0000259" key="1">
    <source>
        <dbReference type="Pfam" id="PF10108"/>
    </source>
</evidence>
<dbReference type="Pfam" id="PF10108">
    <property type="entry name" value="DNA_pol_B_exo2"/>
    <property type="match status" value="1"/>
</dbReference>
<protein>
    <recommendedName>
        <fullName evidence="1">Predicted 3'-5' exonuclease PolB-like domain-containing protein</fullName>
    </recommendedName>
</protein>